<dbReference type="AlphaFoldDB" id="A0A2I0JWU5"/>
<protein>
    <submittedName>
        <fullName evidence="2">Uncharacterized protein</fullName>
    </submittedName>
</protein>
<name>A0A2I0JWU5_PUNGR</name>
<comment type="caution">
    <text evidence="2">The sequence shown here is derived from an EMBL/GenBank/DDBJ whole genome shotgun (WGS) entry which is preliminary data.</text>
</comment>
<accession>A0A2I0JWU5</accession>
<dbReference type="PANTHER" id="PTHR48435:SF1">
    <property type="entry name" value="POLYPROTEIN"/>
    <property type="match status" value="1"/>
</dbReference>
<evidence type="ECO:0000313" key="2">
    <source>
        <dbReference type="EMBL" id="PKI60789.1"/>
    </source>
</evidence>
<feature type="compositionally biased region" description="Basic and acidic residues" evidence="1">
    <location>
        <begin position="10"/>
        <end position="19"/>
    </location>
</feature>
<keyword evidence="3" id="KW-1185">Reference proteome</keyword>
<gene>
    <name evidence="2" type="ORF">CRG98_018778</name>
</gene>
<reference evidence="2 3" key="1">
    <citation type="submission" date="2017-11" db="EMBL/GenBank/DDBJ databases">
        <title>De-novo sequencing of pomegranate (Punica granatum L.) genome.</title>
        <authorList>
            <person name="Akparov Z."/>
            <person name="Amiraslanov A."/>
            <person name="Hajiyeva S."/>
            <person name="Abbasov M."/>
            <person name="Kaur K."/>
            <person name="Hamwieh A."/>
            <person name="Solovyev V."/>
            <person name="Salamov A."/>
            <person name="Braich B."/>
            <person name="Kosarev P."/>
            <person name="Mahmoud A."/>
            <person name="Hajiyev E."/>
            <person name="Babayeva S."/>
            <person name="Izzatullayeva V."/>
            <person name="Mammadov A."/>
            <person name="Mammadov A."/>
            <person name="Sharifova S."/>
            <person name="Ojaghi J."/>
            <person name="Eynullazada K."/>
            <person name="Bayramov B."/>
            <person name="Abdulazimova A."/>
            <person name="Shahmuradov I."/>
        </authorList>
    </citation>
    <scope>NUCLEOTIDE SEQUENCE [LARGE SCALE GENOMIC DNA]</scope>
    <source>
        <strain evidence="3">cv. AG2017</strain>
        <tissue evidence="2">Leaf</tissue>
    </source>
</reference>
<sequence length="541" mass="62407">MMGRGDGVGSDDRDDRPKVADTPLATVAAPSKGNLVFTLNEIPYSRWPDRLQEFLAYLTTRALTVESNHDLMSDFVSRFTGTLRNWWTDLGEHEQVQFLIKNPVEAIYIMHVFFVGNPDDLKELKRIEFFERRCCSYKRKHLDLHFKHMARRKRVIDCTVGEIQQEIHVALEDACKKKEVVRQMLKGDKAPDKACKRPKLYTKCSGRYKNCSYSTKKKKHYKKWKFSKAKSRRYSGKKLKYLIKKKRFGKKFKSSRSYICNWLGHFAKNYPKALKLGMKLVQQLETATGISLDKDDVESLFSLDEEAGPSSIATLEVLKDSDSSFSEFKSDTCYRAVEETERINLVNSVPHFQVSLYTSKYMKPIKVIAFLDIGTTQTIMNPKVLPQECWKPYTKHFSNASSEVFFTHLISKPIKIQFFLGCFLITRVLGSALLRNDIVVGWDVITKANKFRMTPEGVRFKHYFQPNVQIPRLFMAKEDEVKQILNDLVQDLKQQSCANSYQSSSISVLTFCGKMSSSLLDCHLRKMRTSILPKLVTSDSP</sequence>
<dbReference type="PANTHER" id="PTHR48435">
    <property type="entry name" value="POLYPROTEIN"/>
    <property type="match status" value="1"/>
</dbReference>
<dbReference type="EMBL" id="PGOL01001108">
    <property type="protein sequence ID" value="PKI60789.1"/>
    <property type="molecule type" value="Genomic_DNA"/>
</dbReference>
<organism evidence="2 3">
    <name type="scientific">Punica granatum</name>
    <name type="common">Pomegranate</name>
    <dbReference type="NCBI Taxonomy" id="22663"/>
    <lineage>
        <taxon>Eukaryota</taxon>
        <taxon>Viridiplantae</taxon>
        <taxon>Streptophyta</taxon>
        <taxon>Embryophyta</taxon>
        <taxon>Tracheophyta</taxon>
        <taxon>Spermatophyta</taxon>
        <taxon>Magnoliopsida</taxon>
        <taxon>eudicotyledons</taxon>
        <taxon>Gunneridae</taxon>
        <taxon>Pentapetalae</taxon>
        <taxon>rosids</taxon>
        <taxon>malvids</taxon>
        <taxon>Myrtales</taxon>
        <taxon>Lythraceae</taxon>
        <taxon>Punica</taxon>
    </lineage>
</organism>
<dbReference type="Proteomes" id="UP000233551">
    <property type="component" value="Unassembled WGS sequence"/>
</dbReference>
<proteinExistence type="predicted"/>
<dbReference type="InterPro" id="IPR053098">
    <property type="entry name" value="Petuviruses_polyprotein"/>
</dbReference>
<evidence type="ECO:0000256" key="1">
    <source>
        <dbReference type="SAM" id="MobiDB-lite"/>
    </source>
</evidence>
<evidence type="ECO:0000313" key="3">
    <source>
        <dbReference type="Proteomes" id="UP000233551"/>
    </source>
</evidence>
<feature type="region of interest" description="Disordered" evidence="1">
    <location>
        <begin position="1"/>
        <end position="21"/>
    </location>
</feature>